<protein>
    <recommendedName>
        <fullName evidence="1">DUF2383 domain-containing protein</fullName>
    </recommendedName>
</protein>
<dbReference type="RefSeq" id="WP_036835337.1">
    <property type="nucleotide sequence ID" value="NZ_AVPG01000021.1"/>
</dbReference>
<dbReference type="EMBL" id="AVPG01000021">
    <property type="protein sequence ID" value="KGX85587.1"/>
    <property type="molecule type" value="Genomic_DNA"/>
</dbReference>
<dbReference type="InterPro" id="IPR012347">
    <property type="entry name" value="Ferritin-like"/>
</dbReference>
<dbReference type="CDD" id="cd00657">
    <property type="entry name" value="Ferritin_like"/>
    <property type="match status" value="1"/>
</dbReference>
<reference evidence="2 3" key="1">
    <citation type="submission" date="2013-08" db="EMBL/GenBank/DDBJ databases">
        <authorList>
            <person name="Huang J."/>
            <person name="Wang G."/>
        </authorList>
    </citation>
    <scope>NUCLEOTIDE SEQUENCE [LARGE SCALE GENOMIC DNA]</scope>
    <source>
        <strain evidence="2 3">JSM 072002</strain>
    </source>
</reference>
<dbReference type="STRING" id="1385512.N784_08745"/>
<evidence type="ECO:0000313" key="3">
    <source>
        <dbReference type="Proteomes" id="UP000030401"/>
    </source>
</evidence>
<evidence type="ECO:0000313" key="2">
    <source>
        <dbReference type="EMBL" id="KGX85587.1"/>
    </source>
</evidence>
<evidence type="ECO:0000259" key="1">
    <source>
        <dbReference type="Pfam" id="PF09537"/>
    </source>
</evidence>
<dbReference type="InterPro" id="IPR019052">
    <property type="entry name" value="DUF2383"/>
</dbReference>
<accession>A0A0A5HPP4</accession>
<sequence length="143" mass="16630">MEKTNILKTLNKFLQGQYMGIHAYEDYIQKVNDHYVRKEFQAIQQQHKRNAEQVAEHIQNLGGKPVDDEGFVGAVTGFIGRFQIPDDTDEIVRSALKGETKYGIEMSEEMVAGKLDKESRRIIKEIIDMNRKHVEILNQMKHR</sequence>
<dbReference type="OrthoDB" id="1706687at2"/>
<dbReference type="AlphaFoldDB" id="A0A0A5HPP4"/>
<dbReference type="InterPro" id="IPR009078">
    <property type="entry name" value="Ferritin-like_SF"/>
</dbReference>
<gene>
    <name evidence="2" type="ORF">N784_08745</name>
</gene>
<dbReference type="SUPFAM" id="SSF47240">
    <property type="entry name" value="Ferritin-like"/>
    <property type="match status" value="1"/>
</dbReference>
<name>A0A0A5HPP4_9BACI</name>
<feature type="domain" description="DUF2383" evidence="1">
    <location>
        <begin position="6"/>
        <end position="108"/>
    </location>
</feature>
<proteinExistence type="predicted"/>
<dbReference type="Proteomes" id="UP000030401">
    <property type="component" value="Unassembled WGS sequence"/>
</dbReference>
<comment type="caution">
    <text evidence="2">The sequence shown here is derived from an EMBL/GenBank/DDBJ whole genome shotgun (WGS) entry which is preliminary data.</text>
</comment>
<keyword evidence="3" id="KW-1185">Reference proteome</keyword>
<dbReference type="eggNOG" id="COG1633">
    <property type="taxonomic scope" value="Bacteria"/>
</dbReference>
<organism evidence="2 3">
    <name type="scientific">Pontibacillus litoralis JSM 072002</name>
    <dbReference type="NCBI Taxonomy" id="1385512"/>
    <lineage>
        <taxon>Bacteria</taxon>
        <taxon>Bacillati</taxon>
        <taxon>Bacillota</taxon>
        <taxon>Bacilli</taxon>
        <taxon>Bacillales</taxon>
        <taxon>Bacillaceae</taxon>
        <taxon>Pontibacillus</taxon>
    </lineage>
</organism>
<dbReference type="Gene3D" id="1.20.1260.10">
    <property type="match status" value="1"/>
</dbReference>
<dbReference type="Pfam" id="PF09537">
    <property type="entry name" value="DUF2383"/>
    <property type="match status" value="1"/>
</dbReference>